<protein>
    <submittedName>
        <fullName evidence="2">Uncharacterized protein</fullName>
    </submittedName>
</protein>
<dbReference type="Proteomes" id="UP000031643">
    <property type="component" value="Chromosome"/>
</dbReference>
<feature type="transmembrane region" description="Helical" evidence="1">
    <location>
        <begin position="20"/>
        <end position="39"/>
    </location>
</feature>
<keyword evidence="1" id="KW-0472">Membrane</keyword>
<proteinExistence type="predicted"/>
<evidence type="ECO:0000313" key="3">
    <source>
        <dbReference type="Proteomes" id="UP000031643"/>
    </source>
</evidence>
<dbReference type="OrthoDB" id="8450688at2"/>
<dbReference type="EMBL" id="AP014648">
    <property type="protein sequence ID" value="BAQ18077.1"/>
    <property type="molecule type" value="Genomic_DNA"/>
</dbReference>
<dbReference type="HOGENOM" id="CLU_2737322_0_0_5"/>
<evidence type="ECO:0000313" key="2">
    <source>
        <dbReference type="EMBL" id="BAQ18077.1"/>
    </source>
</evidence>
<accession>A0A0A8K6A9</accession>
<organism evidence="2 3">
    <name type="scientific">Methyloceanibacter caenitepidi</name>
    <dbReference type="NCBI Taxonomy" id="1384459"/>
    <lineage>
        <taxon>Bacteria</taxon>
        <taxon>Pseudomonadati</taxon>
        <taxon>Pseudomonadota</taxon>
        <taxon>Alphaproteobacteria</taxon>
        <taxon>Hyphomicrobiales</taxon>
        <taxon>Hyphomicrobiaceae</taxon>
        <taxon>Methyloceanibacter</taxon>
    </lineage>
</organism>
<gene>
    <name evidence="2" type="ORF">GL4_2643</name>
</gene>
<keyword evidence="1" id="KW-0812">Transmembrane</keyword>
<keyword evidence="3" id="KW-1185">Reference proteome</keyword>
<reference evidence="2 3" key="1">
    <citation type="submission" date="2014-09" db="EMBL/GenBank/DDBJ databases">
        <title>Genome sequencing of Methyloceanibacter caenitepidi Gela4.</title>
        <authorList>
            <person name="Takeuchi M."/>
            <person name="Susumu S."/>
            <person name="Kamagata Y."/>
            <person name="Oshima K."/>
            <person name="Hattori M."/>
            <person name="Iwasaki W."/>
        </authorList>
    </citation>
    <scope>NUCLEOTIDE SEQUENCE [LARGE SCALE GENOMIC DNA]</scope>
    <source>
        <strain evidence="2 3">Gela4</strain>
    </source>
</reference>
<keyword evidence="1" id="KW-1133">Transmembrane helix</keyword>
<name>A0A0A8K6A9_9HYPH</name>
<evidence type="ECO:0000256" key="1">
    <source>
        <dbReference type="SAM" id="Phobius"/>
    </source>
</evidence>
<sequence>MGSTWAVDLANVSAIYPWQGSELIMVIAGVVFWILWHIVQLREEKEEFQEDVAKYGSKEALKKALDDHSV</sequence>
<dbReference type="RefSeq" id="WP_045368102.1">
    <property type="nucleotide sequence ID" value="NZ_AP014648.1"/>
</dbReference>
<dbReference type="KEGG" id="mcg:GL4_2643"/>
<dbReference type="AlphaFoldDB" id="A0A0A8K6A9"/>